<dbReference type="GO" id="GO:0005524">
    <property type="term" value="F:ATP binding"/>
    <property type="evidence" value="ECO:0007669"/>
    <property type="project" value="UniProtKB-KW"/>
</dbReference>
<dbReference type="UniPathway" id="UPA00574">
    <property type="reaction ID" value="UER00637"/>
</dbReference>
<keyword evidence="4 10" id="KW-0808">Transferase</keyword>
<dbReference type="GO" id="GO:0044211">
    <property type="term" value="P:CTP salvage"/>
    <property type="evidence" value="ECO:0007669"/>
    <property type="project" value="UniProtKB-UniPathway"/>
</dbReference>
<comment type="pathway">
    <text evidence="2 10">Pyrimidine metabolism; CTP biosynthesis via salvage pathway; CTP from cytidine: step 1/3.</text>
</comment>
<comment type="catalytic activity">
    <reaction evidence="9 10">
        <text>uridine + ATP = UMP + ADP + H(+)</text>
        <dbReference type="Rhea" id="RHEA:16825"/>
        <dbReference type="ChEBI" id="CHEBI:15378"/>
        <dbReference type="ChEBI" id="CHEBI:16704"/>
        <dbReference type="ChEBI" id="CHEBI:30616"/>
        <dbReference type="ChEBI" id="CHEBI:57865"/>
        <dbReference type="ChEBI" id="CHEBI:456216"/>
        <dbReference type="EC" id="2.7.1.48"/>
    </reaction>
</comment>
<dbReference type="UniPathway" id="UPA00579">
    <property type="reaction ID" value="UER00640"/>
</dbReference>
<dbReference type="OrthoDB" id="10257085at2759"/>
<dbReference type="EMBL" id="LUCM01004913">
    <property type="protein sequence ID" value="KAA0193607.1"/>
    <property type="molecule type" value="Genomic_DNA"/>
</dbReference>
<dbReference type="GO" id="GO:0044206">
    <property type="term" value="P:UMP salvage"/>
    <property type="evidence" value="ECO:0007669"/>
    <property type="project" value="UniProtKB-UniPathway"/>
</dbReference>
<dbReference type="InterPro" id="IPR006083">
    <property type="entry name" value="PRK/URK"/>
</dbReference>
<comment type="pathway">
    <text evidence="1 10">Pyrimidine metabolism; UMP biosynthesis via salvage pathway; UMP from uridine: step 1/1.</text>
</comment>
<dbReference type="Gene3D" id="3.40.50.300">
    <property type="entry name" value="P-loop containing nucleotide triphosphate hydrolases"/>
    <property type="match status" value="1"/>
</dbReference>
<dbReference type="InterPro" id="IPR000836">
    <property type="entry name" value="PRTase_dom"/>
</dbReference>
<dbReference type="FunFam" id="3.40.50.300:FF:000339">
    <property type="entry name" value="Uridine kinase"/>
    <property type="match status" value="1"/>
</dbReference>
<evidence type="ECO:0000259" key="12">
    <source>
        <dbReference type="Pfam" id="PF00485"/>
    </source>
</evidence>
<dbReference type="CDD" id="cd06223">
    <property type="entry name" value="PRTases_typeI"/>
    <property type="match status" value="1"/>
</dbReference>
<dbReference type="Pfam" id="PF14681">
    <property type="entry name" value="UPRTase"/>
    <property type="match status" value="1"/>
</dbReference>
<accession>A0A8E0RTX4</accession>
<evidence type="ECO:0000313" key="14">
    <source>
        <dbReference type="EMBL" id="KAA0193607.1"/>
    </source>
</evidence>
<evidence type="ECO:0000256" key="2">
    <source>
        <dbReference type="ARBA" id="ARBA00004784"/>
    </source>
</evidence>
<evidence type="ECO:0000259" key="13">
    <source>
        <dbReference type="Pfam" id="PF14681"/>
    </source>
</evidence>
<keyword evidence="6 10" id="KW-0418">Kinase</keyword>
<evidence type="ECO:0000256" key="7">
    <source>
        <dbReference type="ARBA" id="ARBA00022840"/>
    </source>
</evidence>
<feature type="domain" description="Phosphoribulokinase/uridine kinase" evidence="12">
    <location>
        <begin position="43"/>
        <end position="229"/>
    </location>
</feature>
<dbReference type="PANTHER" id="PTHR10285">
    <property type="entry name" value="URIDINE KINASE"/>
    <property type="match status" value="1"/>
</dbReference>
<evidence type="ECO:0000256" key="9">
    <source>
        <dbReference type="ARBA" id="ARBA00048909"/>
    </source>
</evidence>
<dbReference type="PRINTS" id="PR00988">
    <property type="entry name" value="URIDINKINASE"/>
</dbReference>
<feature type="region of interest" description="Disordered" evidence="11">
    <location>
        <begin position="274"/>
        <end position="295"/>
    </location>
</feature>
<dbReference type="Proteomes" id="UP000728185">
    <property type="component" value="Unassembled WGS sequence"/>
</dbReference>
<comment type="similarity">
    <text evidence="3 10">Belongs to the uridine kinase family.</text>
</comment>
<dbReference type="InterPro" id="IPR000764">
    <property type="entry name" value="Uridine_kinase-like"/>
</dbReference>
<evidence type="ECO:0000256" key="5">
    <source>
        <dbReference type="ARBA" id="ARBA00022741"/>
    </source>
</evidence>
<dbReference type="NCBIfam" id="TIGR00235">
    <property type="entry name" value="udk"/>
    <property type="match status" value="1"/>
</dbReference>
<organism evidence="14 15">
    <name type="scientific">Fasciolopsis buskii</name>
    <dbReference type="NCBI Taxonomy" id="27845"/>
    <lineage>
        <taxon>Eukaryota</taxon>
        <taxon>Metazoa</taxon>
        <taxon>Spiralia</taxon>
        <taxon>Lophotrochozoa</taxon>
        <taxon>Platyhelminthes</taxon>
        <taxon>Trematoda</taxon>
        <taxon>Digenea</taxon>
        <taxon>Plagiorchiida</taxon>
        <taxon>Echinostomata</taxon>
        <taxon>Echinostomatoidea</taxon>
        <taxon>Fasciolidae</taxon>
        <taxon>Fasciolopsis</taxon>
    </lineage>
</organism>
<feature type="non-terminal residue" evidence="14">
    <location>
        <position position="1"/>
    </location>
</feature>
<dbReference type="GO" id="GO:0004849">
    <property type="term" value="F:uridine kinase activity"/>
    <property type="evidence" value="ECO:0007669"/>
    <property type="project" value="UniProtKB-EC"/>
</dbReference>
<proteinExistence type="inferred from homology"/>
<name>A0A8E0RTX4_9TREM</name>
<dbReference type="NCBIfam" id="NF004018">
    <property type="entry name" value="PRK05480.1"/>
    <property type="match status" value="1"/>
</dbReference>
<evidence type="ECO:0000256" key="3">
    <source>
        <dbReference type="ARBA" id="ARBA00005408"/>
    </source>
</evidence>
<dbReference type="Gene3D" id="3.40.50.2020">
    <property type="match status" value="1"/>
</dbReference>
<protein>
    <recommendedName>
        <fullName evidence="10">Uridine kinase</fullName>
        <ecNumber evidence="10">2.7.1.48</ecNumber>
    </recommendedName>
</protein>
<keyword evidence="15" id="KW-1185">Reference proteome</keyword>
<evidence type="ECO:0000256" key="10">
    <source>
        <dbReference type="RuleBase" id="RU003825"/>
    </source>
</evidence>
<comment type="catalytic activity">
    <reaction evidence="8 10">
        <text>cytidine + ATP = CMP + ADP + H(+)</text>
        <dbReference type="Rhea" id="RHEA:24674"/>
        <dbReference type="ChEBI" id="CHEBI:15378"/>
        <dbReference type="ChEBI" id="CHEBI:17562"/>
        <dbReference type="ChEBI" id="CHEBI:30616"/>
        <dbReference type="ChEBI" id="CHEBI:60377"/>
        <dbReference type="ChEBI" id="CHEBI:456216"/>
        <dbReference type="EC" id="2.7.1.48"/>
    </reaction>
</comment>
<keyword evidence="7 10" id="KW-0067">ATP-binding</keyword>
<sequence>IVSLSLPSWDLPEPVLRVGDRTIYTRGRPPWYDADGQAQEPFVIGICGGSGSGKTTVAREIIECLDVQWVSLLSMDSYYKPLTPEDRADVENYNFDHPNASDIDLLYHHLLRLRSGKSIEVPEYDFVTHSRTSKTKTLYGANVIIVEGILAFYSPQVTKLMDLKVFVDTDADERLGRRLRRDISERGRDVKSVLDQYNRFVKPAYEQFIAPSMAQADIIIPRGGQNKIALQLIIQHINKRLKLHATNSRHALAKMELPIMNGVVTYNGTLGPKPWGDGPFQNGDSEKSVDPTAPDTRLPNGWVDELGRQLLLPPRVHVLPSVPQTRGLHTIMRDRETDQDSFVFYSERLMRPLCEYAMNLLPHMDVEVDTPQGIPYHGRRLAAGTQVCGVSILRAGEALEPSLCAVCKDVRLGKILIQTNPDTFEPELHYIRLPSDIKDCFVILMDSTVATGAAVIMAMRILVEHDVPEDHIILISLLMAIQGVHSVAYTYPKAHIVTTAVDGGLNDQYHIVPGVGNFGDRYFGTTHDLASTYT</sequence>
<dbReference type="EC" id="2.7.1.48" evidence="10"/>
<feature type="domain" description="Phosphoribosyltransferase" evidence="13">
    <location>
        <begin position="321"/>
        <end position="525"/>
    </location>
</feature>
<evidence type="ECO:0000256" key="6">
    <source>
        <dbReference type="ARBA" id="ARBA00022777"/>
    </source>
</evidence>
<dbReference type="InterPro" id="IPR029057">
    <property type="entry name" value="PRTase-like"/>
</dbReference>
<dbReference type="FunFam" id="3.40.50.2020:FF:000010">
    <property type="entry name" value="Uridine-cytidine kinase"/>
    <property type="match status" value="1"/>
</dbReference>
<evidence type="ECO:0000313" key="15">
    <source>
        <dbReference type="Proteomes" id="UP000728185"/>
    </source>
</evidence>
<dbReference type="SUPFAM" id="SSF53271">
    <property type="entry name" value="PRTase-like"/>
    <property type="match status" value="1"/>
</dbReference>
<keyword evidence="5 10" id="KW-0547">Nucleotide-binding</keyword>
<evidence type="ECO:0000256" key="1">
    <source>
        <dbReference type="ARBA" id="ARBA00004690"/>
    </source>
</evidence>
<dbReference type="SUPFAM" id="SSF52540">
    <property type="entry name" value="P-loop containing nucleoside triphosphate hydrolases"/>
    <property type="match status" value="1"/>
</dbReference>
<dbReference type="AlphaFoldDB" id="A0A8E0RTX4"/>
<evidence type="ECO:0000256" key="11">
    <source>
        <dbReference type="SAM" id="MobiDB-lite"/>
    </source>
</evidence>
<reference evidence="14" key="1">
    <citation type="submission" date="2019-05" db="EMBL/GenBank/DDBJ databases">
        <title>Annotation for the trematode Fasciolopsis buski.</title>
        <authorList>
            <person name="Choi Y.-J."/>
        </authorList>
    </citation>
    <scope>NUCLEOTIDE SEQUENCE</scope>
    <source>
        <strain evidence="14">HT</strain>
        <tissue evidence="14">Whole worm</tissue>
    </source>
</reference>
<evidence type="ECO:0000256" key="8">
    <source>
        <dbReference type="ARBA" id="ARBA00047436"/>
    </source>
</evidence>
<dbReference type="InterPro" id="IPR027417">
    <property type="entry name" value="P-loop_NTPase"/>
</dbReference>
<gene>
    <name evidence="14" type="ORF">FBUS_05523</name>
</gene>
<evidence type="ECO:0000256" key="4">
    <source>
        <dbReference type="ARBA" id="ARBA00022679"/>
    </source>
</evidence>
<dbReference type="CDD" id="cd02023">
    <property type="entry name" value="UMPK"/>
    <property type="match status" value="1"/>
</dbReference>
<comment type="caution">
    <text evidence="14">The sequence shown here is derived from an EMBL/GenBank/DDBJ whole genome shotgun (WGS) entry which is preliminary data.</text>
</comment>
<dbReference type="NCBIfam" id="NF001097">
    <property type="entry name" value="PRK00129.1"/>
    <property type="match status" value="1"/>
</dbReference>
<dbReference type="Pfam" id="PF00485">
    <property type="entry name" value="PRK"/>
    <property type="match status" value="1"/>
</dbReference>